<reference evidence="5" key="1">
    <citation type="journal article" date="2015" name="Proc. Natl. Acad. Sci. U.S.A.">
        <title>Genome sequence of the Asian Tiger mosquito, Aedes albopictus, reveals insights into its biology, genetics, and evolution.</title>
        <authorList>
            <person name="Chen X.G."/>
            <person name="Jiang X."/>
            <person name="Gu J."/>
            <person name="Xu M."/>
            <person name="Wu Y."/>
            <person name="Deng Y."/>
            <person name="Zhang C."/>
            <person name="Bonizzoni M."/>
            <person name="Dermauw W."/>
            <person name="Vontas J."/>
            <person name="Armbruster P."/>
            <person name="Huang X."/>
            <person name="Yang Y."/>
            <person name="Zhang H."/>
            <person name="He W."/>
            <person name="Peng H."/>
            <person name="Liu Y."/>
            <person name="Wu K."/>
            <person name="Chen J."/>
            <person name="Lirakis M."/>
            <person name="Topalis P."/>
            <person name="Van Leeuwen T."/>
            <person name="Hall A.B."/>
            <person name="Jiang X."/>
            <person name="Thorpe C."/>
            <person name="Mueller R.L."/>
            <person name="Sun C."/>
            <person name="Waterhouse R.M."/>
            <person name="Yan G."/>
            <person name="Tu Z.J."/>
            <person name="Fang X."/>
            <person name="James A.A."/>
        </authorList>
    </citation>
    <scope>NUCLEOTIDE SEQUENCE [LARGE SCALE GENOMIC DNA]</scope>
    <source>
        <strain evidence="5">Foshan</strain>
    </source>
</reference>
<dbReference type="InterPro" id="IPR000863">
    <property type="entry name" value="Sulfotransferase_dom"/>
</dbReference>
<dbReference type="InterPro" id="IPR027417">
    <property type="entry name" value="P-loop_NTPase"/>
</dbReference>
<keyword evidence="2" id="KW-0808">Transferase</keyword>
<dbReference type="Proteomes" id="UP000069940">
    <property type="component" value="Unassembled WGS sequence"/>
</dbReference>
<dbReference type="EnsemblMetazoa" id="AALFPA23_020729.R30605">
    <property type="protein sequence ID" value="AALFPA23_020729.P30605"/>
    <property type="gene ID" value="AALFPA23_020729"/>
</dbReference>
<proteinExistence type="inferred from homology"/>
<dbReference type="RefSeq" id="XP_019553202.3">
    <property type="nucleotide sequence ID" value="XM_019697657.3"/>
</dbReference>
<sequence>MAFKFSKTGDTVYSTTFPGIVKRDSIFVLANDYGKVPITIPNWKPEACFWDARFQSVSQSIKDLEVRTDDVWLAAYPKSGITWCQEMIWLVCNDLQYGKAATLNVDSRWSYLDLCTKKKHEGPLPMDFAPSPRFVKSHLPVALLPDQIWTVRPKMVYIRRNPKSVAVSCFHHYASIYGCTATKEQFMQAFLKDQVLSSPYHRHVIEYYHLDYPNMLHLCYEDMKRDLKSTLRRVCSFFNKSYSEDQLETLAKHLSFESLKNNKAVNFSDVTQRTLLESNRTDKLADPNYKFMRQGEVEGWKKELDQETIGKFDEWTKSKVMDPDDMKLFA</sequence>
<dbReference type="Gene3D" id="3.40.50.300">
    <property type="entry name" value="P-loop containing nucleotide triphosphate hydrolases"/>
    <property type="match status" value="1"/>
</dbReference>
<comment type="similarity">
    <text evidence="1">Belongs to the sulfotransferase 1 family.</text>
</comment>
<evidence type="ECO:0000256" key="1">
    <source>
        <dbReference type="ARBA" id="ARBA00005771"/>
    </source>
</evidence>
<dbReference type="SUPFAM" id="SSF52540">
    <property type="entry name" value="P-loop containing nucleoside triphosphate hydrolases"/>
    <property type="match status" value="1"/>
</dbReference>
<evidence type="ECO:0000256" key="2">
    <source>
        <dbReference type="ARBA" id="ARBA00022679"/>
    </source>
</evidence>
<keyword evidence="5" id="KW-1185">Reference proteome</keyword>
<dbReference type="GeneID" id="109422774"/>
<organism evidence="4 5">
    <name type="scientific">Aedes albopictus</name>
    <name type="common">Asian tiger mosquito</name>
    <name type="synonym">Stegomyia albopicta</name>
    <dbReference type="NCBI Taxonomy" id="7160"/>
    <lineage>
        <taxon>Eukaryota</taxon>
        <taxon>Metazoa</taxon>
        <taxon>Ecdysozoa</taxon>
        <taxon>Arthropoda</taxon>
        <taxon>Hexapoda</taxon>
        <taxon>Insecta</taxon>
        <taxon>Pterygota</taxon>
        <taxon>Neoptera</taxon>
        <taxon>Endopterygota</taxon>
        <taxon>Diptera</taxon>
        <taxon>Nematocera</taxon>
        <taxon>Culicoidea</taxon>
        <taxon>Culicidae</taxon>
        <taxon>Culicinae</taxon>
        <taxon>Aedini</taxon>
        <taxon>Aedes</taxon>
        <taxon>Stegomyia</taxon>
    </lineage>
</organism>
<evidence type="ECO:0000313" key="4">
    <source>
        <dbReference type="EnsemblMetazoa" id="AALFPA23_020729.P30605"/>
    </source>
</evidence>
<reference evidence="4" key="2">
    <citation type="submission" date="2025-05" db="UniProtKB">
        <authorList>
            <consortium name="EnsemblMetazoa"/>
        </authorList>
    </citation>
    <scope>IDENTIFICATION</scope>
    <source>
        <strain evidence="4">Foshan</strain>
    </source>
</reference>
<dbReference type="PANTHER" id="PTHR11783">
    <property type="entry name" value="SULFOTRANSFERASE SULT"/>
    <property type="match status" value="1"/>
</dbReference>
<evidence type="ECO:0000313" key="5">
    <source>
        <dbReference type="Proteomes" id="UP000069940"/>
    </source>
</evidence>
<protein>
    <recommendedName>
        <fullName evidence="3">Sulfotransferase domain-containing protein</fullName>
    </recommendedName>
</protein>
<dbReference type="Pfam" id="PF00685">
    <property type="entry name" value="Sulfotransfer_1"/>
    <property type="match status" value="1"/>
</dbReference>
<feature type="domain" description="Sulfotransferase" evidence="3">
    <location>
        <begin position="69"/>
        <end position="320"/>
    </location>
</feature>
<accession>A0ABM1ZQK8</accession>
<name>A0ABM1ZQK8_AEDAL</name>
<evidence type="ECO:0000259" key="3">
    <source>
        <dbReference type="Pfam" id="PF00685"/>
    </source>
</evidence>